<keyword evidence="10" id="KW-1185">Reference proteome</keyword>
<dbReference type="GO" id="GO:0000422">
    <property type="term" value="P:autophagy of mitochondrion"/>
    <property type="evidence" value="ECO:0007669"/>
    <property type="project" value="TreeGrafter"/>
</dbReference>
<keyword evidence="5" id="KW-0472">Membrane</keyword>
<gene>
    <name evidence="9" type="ORF">H4R26_000203</name>
</gene>
<proteinExistence type="inferred from homology"/>
<evidence type="ECO:0000256" key="7">
    <source>
        <dbReference type="SAM" id="Coils"/>
    </source>
</evidence>
<organism evidence="9 10">
    <name type="scientific">Coemansia thaxteri</name>
    <dbReference type="NCBI Taxonomy" id="2663907"/>
    <lineage>
        <taxon>Eukaryota</taxon>
        <taxon>Fungi</taxon>
        <taxon>Fungi incertae sedis</taxon>
        <taxon>Zoopagomycota</taxon>
        <taxon>Kickxellomycotina</taxon>
        <taxon>Kickxellomycetes</taxon>
        <taxon>Kickxellales</taxon>
        <taxon>Kickxellaceae</taxon>
        <taxon>Coemansia</taxon>
    </lineage>
</organism>
<protein>
    <recommendedName>
        <fullName evidence="2 6">Autophagy-related protein 17</fullName>
    </recommendedName>
</protein>
<dbReference type="GO" id="GO:0034045">
    <property type="term" value="C:phagophore assembly site membrane"/>
    <property type="evidence" value="ECO:0007669"/>
    <property type="project" value="UniProtKB-SubCell"/>
</dbReference>
<dbReference type="GO" id="GO:0060090">
    <property type="term" value="F:molecular adaptor activity"/>
    <property type="evidence" value="ECO:0007669"/>
    <property type="project" value="TreeGrafter"/>
</dbReference>
<keyword evidence="7" id="KW-0175">Coiled coil</keyword>
<comment type="function">
    <text evidence="6">Autophagy-specific protein that functions in response to autophagy-inducing signals as a scaffold to recruit other ATG proteins to organize preautophagosomal structure (PAS) formation. Modulates the timing and magnitude of the autophagy response, such as the size of the sequestering vesicles. Plays particularly a role in pexophagy and nucleophagy.</text>
</comment>
<comment type="subcellular location">
    <subcellularLocation>
        <location evidence="6">Cytoplasm</location>
    </subcellularLocation>
    <subcellularLocation>
        <location evidence="6">Preautophagosomal structure membrane</location>
        <topology evidence="6">Peripheral membrane protein</topology>
    </subcellularLocation>
</comment>
<dbReference type="OrthoDB" id="1937984at2759"/>
<name>A0A9W8EKE1_9FUNG</name>
<keyword evidence="3 6" id="KW-0963">Cytoplasm</keyword>
<feature type="coiled-coil region" evidence="7">
    <location>
        <begin position="185"/>
        <end position="226"/>
    </location>
</feature>
<dbReference type="GO" id="GO:0030295">
    <property type="term" value="F:protein kinase activator activity"/>
    <property type="evidence" value="ECO:0007669"/>
    <property type="project" value="TreeGrafter"/>
</dbReference>
<dbReference type="InterPro" id="IPR045326">
    <property type="entry name" value="ATG17-like_dom"/>
</dbReference>
<dbReference type="AlphaFoldDB" id="A0A9W8EKE1"/>
<reference evidence="9" key="1">
    <citation type="submission" date="2022-07" db="EMBL/GenBank/DDBJ databases">
        <title>Phylogenomic reconstructions and comparative analyses of Kickxellomycotina fungi.</title>
        <authorList>
            <person name="Reynolds N.K."/>
            <person name="Stajich J.E."/>
            <person name="Barry K."/>
            <person name="Grigoriev I.V."/>
            <person name="Crous P."/>
            <person name="Smith M.E."/>
        </authorList>
    </citation>
    <scope>NUCLEOTIDE SEQUENCE</scope>
    <source>
        <strain evidence="9">IMI 214461</strain>
    </source>
</reference>
<dbReference type="GO" id="GO:0000045">
    <property type="term" value="P:autophagosome assembly"/>
    <property type="evidence" value="ECO:0007669"/>
    <property type="project" value="TreeGrafter"/>
</dbReference>
<evidence type="ECO:0000256" key="6">
    <source>
        <dbReference type="RuleBase" id="RU368080"/>
    </source>
</evidence>
<evidence type="ECO:0000313" key="10">
    <source>
        <dbReference type="Proteomes" id="UP001150907"/>
    </source>
</evidence>
<feature type="domain" description="Autophagy protein ATG17-like" evidence="8">
    <location>
        <begin position="23"/>
        <end position="391"/>
    </location>
</feature>
<evidence type="ECO:0000256" key="5">
    <source>
        <dbReference type="ARBA" id="ARBA00023136"/>
    </source>
</evidence>
<dbReference type="PANTHER" id="PTHR28005">
    <property type="entry name" value="AUTOPHAGY-RELATED PROTEIN 17"/>
    <property type="match status" value="1"/>
</dbReference>
<dbReference type="Gene3D" id="1.10.287.1490">
    <property type="match status" value="1"/>
</dbReference>
<dbReference type="Pfam" id="PF04108">
    <property type="entry name" value="ATG17_like"/>
    <property type="match status" value="1"/>
</dbReference>
<evidence type="ECO:0000313" key="9">
    <source>
        <dbReference type="EMBL" id="KAJ2008426.1"/>
    </source>
</evidence>
<dbReference type="InterPro" id="IPR007240">
    <property type="entry name" value="Atg17"/>
</dbReference>
<evidence type="ECO:0000256" key="4">
    <source>
        <dbReference type="ARBA" id="ARBA00023006"/>
    </source>
</evidence>
<dbReference type="Proteomes" id="UP001150907">
    <property type="component" value="Unassembled WGS sequence"/>
</dbReference>
<dbReference type="PANTHER" id="PTHR28005:SF1">
    <property type="entry name" value="AUTOPHAGY-RELATED PROTEIN 17"/>
    <property type="match status" value="1"/>
</dbReference>
<evidence type="ECO:0000256" key="2">
    <source>
        <dbReference type="ARBA" id="ARBA00013806"/>
    </source>
</evidence>
<evidence type="ECO:0000256" key="3">
    <source>
        <dbReference type="ARBA" id="ARBA00022490"/>
    </source>
</evidence>
<dbReference type="GO" id="GO:1990316">
    <property type="term" value="C:Atg1/ULK1 kinase complex"/>
    <property type="evidence" value="ECO:0007669"/>
    <property type="project" value="TreeGrafter"/>
</dbReference>
<accession>A0A9W8EKE1</accession>
<dbReference type="EMBL" id="JANBQF010000005">
    <property type="protein sequence ID" value="KAJ2008426.1"/>
    <property type="molecule type" value="Genomic_DNA"/>
</dbReference>
<comment type="similarity">
    <text evidence="1 6">Belongs to the ATG17 family.</text>
</comment>
<evidence type="ECO:0000256" key="1">
    <source>
        <dbReference type="ARBA" id="ARBA00006259"/>
    </source>
</evidence>
<comment type="caution">
    <text evidence="9">The sequence shown here is derived from an EMBL/GenBank/DDBJ whole genome shotgun (WGS) entry which is preliminary data.</text>
</comment>
<evidence type="ECO:0000259" key="8">
    <source>
        <dbReference type="Pfam" id="PF04108"/>
    </source>
</evidence>
<sequence length="443" mass="49926">MATLEKLARLSEPSIQGAQLVREIARAADQSLTQSQADYAVIYELHPKLGFLISHNQAQTRLCHTLTDRLTIHLTDLPNSVAQRLQQAGESRKEMSMVIELLKSREVVEREFRSPPTTATDGRHTLYDHIDQDAVDELSQRIGAGLEELEGIAESDEAACRQALSDARAADIRDAEDISVTWSAVAAMKELVEESQSAVAEIQQDLQSIEHHCDQLRDTIRDLEAAESDTDSQLLNLDDYNVLLRDTNEIPAIVADLREVLADIQRRAEEINVRYLQYSAFYQDNRRRFTAIALVSAAVDAYVQTARESQTRFAHLRAEIDSGLEDIWGLVSWYRNFHSAYDGLIAEVHRRRHAQKVLYAVVEDMRSKLDGMHMEEMRLRTAFVEKSGPFLPSDLCPFIQDPPVTFAVEESEGGGRVGRFASVQSHETRYSKQASTMGVDSRL</sequence>
<keyword evidence="4 6" id="KW-0072">Autophagy</keyword>
<dbReference type="GO" id="GO:0034727">
    <property type="term" value="P:piecemeal microautophagy of the nucleus"/>
    <property type="evidence" value="ECO:0007669"/>
    <property type="project" value="TreeGrafter"/>
</dbReference>